<feature type="region of interest" description="Disordered" evidence="1">
    <location>
        <begin position="127"/>
        <end position="148"/>
    </location>
</feature>
<protein>
    <submittedName>
        <fullName evidence="3">Uncharacterized protein</fullName>
    </submittedName>
</protein>
<feature type="compositionally biased region" description="Basic residues" evidence="1">
    <location>
        <begin position="212"/>
        <end position="221"/>
    </location>
</feature>
<dbReference type="OMA" id="KNENEMH"/>
<dbReference type="Proteomes" id="UP000001593">
    <property type="component" value="Unassembled WGS sequence"/>
</dbReference>
<organism evidence="3 4">
    <name type="scientific">Nematostella vectensis</name>
    <name type="common">Starlet sea anemone</name>
    <dbReference type="NCBI Taxonomy" id="45351"/>
    <lineage>
        <taxon>Eukaryota</taxon>
        <taxon>Metazoa</taxon>
        <taxon>Cnidaria</taxon>
        <taxon>Anthozoa</taxon>
        <taxon>Hexacorallia</taxon>
        <taxon>Actiniaria</taxon>
        <taxon>Edwardsiidae</taxon>
        <taxon>Nematostella</taxon>
    </lineage>
</organism>
<evidence type="ECO:0000313" key="3">
    <source>
        <dbReference type="EMBL" id="EDO36435.1"/>
    </source>
</evidence>
<reference evidence="3 4" key="1">
    <citation type="journal article" date="2007" name="Science">
        <title>Sea anemone genome reveals ancestral eumetazoan gene repertoire and genomic organization.</title>
        <authorList>
            <person name="Putnam N.H."/>
            <person name="Srivastava M."/>
            <person name="Hellsten U."/>
            <person name="Dirks B."/>
            <person name="Chapman J."/>
            <person name="Salamov A."/>
            <person name="Terry A."/>
            <person name="Shapiro H."/>
            <person name="Lindquist E."/>
            <person name="Kapitonov V.V."/>
            <person name="Jurka J."/>
            <person name="Genikhovich G."/>
            <person name="Grigoriev I.V."/>
            <person name="Lucas S.M."/>
            <person name="Steele R.E."/>
            <person name="Finnerty J.R."/>
            <person name="Technau U."/>
            <person name="Martindale M.Q."/>
            <person name="Rokhsar D.S."/>
        </authorList>
    </citation>
    <scope>NUCLEOTIDE SEQUENCE [LARGE SCALE GENOMIC DNA]</scope>
    <source>
        <strain evidence="3">CH2 x CH6</strain>
        <strain evidence="4">CH2 X CH6</strain>
    </source>
</reference>
<name>A7SIM7_NEMVE</name>
<feature type="compositionally biased region" description="Basic residues" evidence="1">
    <location>
        <begin position="1"/>
        <end position="12"/>
    </location>
</feature>
<evidence type="ECO:0000313" key="2">
    <source>
        <dbReference type="EMBL" id="EDO30393.1"/>
    </source>
</evidence>
<evidence type="ECO:0000256" key="1">
    <source>
        <dbReference type="SAM" id="MobiDB-lite"/>
    </source>
</evidence>
<feature type="compositionally biased region" description="Low complexity" evidence="1">
    <location>
        <begin position="134"/>
        <end position="146"/>
    </location>
</feature>
<keyword evidence="4" id="KW-1185">Reference proteome</keyword>
<dbReference type="KEGG" id="nve:5501176"/>
<dbReference type="KEGG" id="nve:5507879"/>
<dbReference type="OrthoDB" id="5978708at2759"/>
<feature type="region of interest" description="Disordered" evidence="1">
    <location>
        <begin position="1"/>
        <end position="79"/>
    </location>
</feature>
<feature type="region of interest" description="Disordered" evidence="1">
    <location>
        <begin position="208"/>
        <end position="227"/>
    </location>
</feature>
<dbReference type="AlphaFoldDB" id="A7SIM7"/>
<gene>
    <name evidence="2" type="ORF">NEMVEDRAFT_v1g233784</name>
    <name evidence="3" type="ORF">NEMVEDRAFT_v1g245512</name>
</gene>
<dbReference type="InParanoid" id="A7SIM7"/>
<dbReference type="EMBL" id="DS470056">
    <property type="protein sequence ID" value="EDO30393.1"/>
    <property type="molecule type" value="Genomic_DNA"/>
</dbReference>
<proteinExistence type="predicted"/>
<sequence>MPKTTRRTRNSRKKDLKDQVTDTESDSGKLSETQEVARRLSRTRLGKENAVKQNSSHKTTPIKGPADPYDADSEVESDPNMQETIQARVPMSPMVTDTHNLLNINIPLSAIRPQQMLKRVLSPAVFTQEHSTPSNSDNSNGKSNDSLFGFGTAMESPLTFSPIVTTANPVVASSIASPTGSTLSVTSLSSTSPGKRKLQLRLFDVPLEKPAKKQKKKKPKPVKNENEMHHIATEFEEVEMFDLVIQ</sequence>
<accession>A7SIM7</accession>
<dbReference type="EMBL" id="DS469670">
    <property type="protein sequence ID" value="EDO36435.1"/>
    <property type="molecule type" value="Genomic_DNA"/>
</dbReference>
<dbReference type="HOGENOM" id="CLU_1130240_0_0_1"/>
<evidence type="ECO:0000313" key="4">
    <source>
        <dbReference type="Proteomes" id="UP000001593"/>
    </source>
</evidence>